<keyword evidence="10" id="KW-0812">Transmembrane</keyword>
<dbReference type="PANTHER" id="PTHR24363">
    <property type="entry name" value="SERINE/THREONINE PROTEIN KINASE"/>
    <property type="match status" value="1"/>
</dbReference>
<evidence type="ECO:0000256" key="7">
    <source>
        <dbReference type="ARBA" id="ARBA00047899"/>
    </source>
</evidence>
<evidence type="ECO:0000259" key="11">
    <source>
        <dbReference type="PROSITE" id="PS50011"/>
    </source>
</evidence>
<keyword evidence="10" id="KW-0472">Membrane</keyword>
<dbReference type="EMBL" id="PVWK01000091">
    <property type="protein sequence ID" value="PSB27456.1"/>
    <property type="molecule type" value="Genomic_DNA"/>
</dbReference>
<reference evidence="13" key="1">
    <citation type="submission" date="2018-02" db="EMBL/GenBank/DDBJ databases">
        <authorList>
            <person name="Moore K."/>
            <person name="Momper L."/>
        </authorList>
    </citation>
    <scope>NUCLEOTIDE SEQUENCE [LARGE SCALE GENOMIC DNA]</scope>
    <source>
        <strain evidence="13">ULC18</strain>
    </source>
</reference>
<evidence type="ECO:0000256" key="6">
    <source>
        <dbReference type="ARBA" id="ARBA00022840"/>
    </source>
</evidence>
<protein>
    <recommendedName>
        <fullName evidence="1">non-specific serine/threonine protein kinase</fullName>
        <ecNumber evidence="1">2.7.11.1</ecNumber>
    </recommendedName>
</protein>
<evidence type="ECO:0000313" key="13">
    <source>
        <dbReference type="Proteomes" id="UP000239576"/>
    </source>
</evidence>
<dbReference type="InterPro" id="IPR000719">
    <property type="entry name" value="Prot_kinase_dom"/>
</dbReference>
<dbReference type="Pfam" id="PF00069">
    <property type="entry name" value="Pkinase"/>
    <property type="match status" value="1"/>
</dbReference>
<evidence type="ECO:0000256" key="9">
    <source>
        <dbReference type="PROSITE-ProRule" id="PRU10141"/>
    </source>
</evidence>
<accession>A0A2T1E405</accession>
<organism evidence="12 13">
    <name type="scientific">Stenomitos frigidus ULC18</name>
    <dbReference type="NCBI Taxonomy" id="2107698"/>
    <lineage>
        <taxon>Bacteria</taxon>
        <taxon>Bacillati</taxon>
        <taxon>Cyanobacteriota</taxon>
        <taxon>Cyanophyceae</taxon>
        <taxon>Leptolyngbyales</taxon>
        <taxon>Leptolyngbyaceae</taxon>
        <taxon>Stenomitos</taxon>
    </lineage>
</organism>
<comment type="caution">
    <text evidence="12">The sequence shown here is derived from an EMBL/GenBank/DDBJ whole genome shotgun (WGS) entry which is preliminary data.</text>
</comment>
<feature type="domain" description="Protein kinase" evidence="11">
    <location>
        <begin position="41"/>
        <end position="325"/>
    </location>
</feature>
<dbReference type="CDD" id="cd14014">
    <property type="entry name" value="STKc_PknB_like"/>
    <property type="match status" value="1"/>
</dbReference>
<feature type="binding site" evidence="9">
    <location>
        <position position="72"/>
    </location>
    <ligand>
        <name>ATP</name>
        <dbReference type="ChEBI" id="CHEBI:30616"/>
    </ligand>
</feature>
<comment type="catalytic activity">
    <reaction evidence="7">
        <text>L-threonyl-[protein] + ATP = O-phospho-L-threonyl-[protein] + ADP + H(+)</text>
        <dbReference type="Rhea" id="RHEA:46608"/>
        <dbReference type="Rhea" id="RHEA-COMP:11060"/>
        <dbReference type="Rhea" id="RHEA-COMP:11605"/>
        <dbReference type="ChEBI" id="CHEBI:15378"/>
        <dbReference type="ChEBI" id="CHEBI:30013"/>
        <dbReference type="ChEBI" id="CHEBI:30616"/>
        <dbReference type="ChEBI" id="CHEBI:61977"/>
        <dbReference type="ChEBI" id="CHEBI:456216"/>
        <dbReference type="EC" id="2.7.11.1"/>
    </reaction>
</comment>
<evidence type="ECO:0000256" key="10">
    <source>
        <dbReference type="SAM" id="Phobius"/>
    </source>
</evidence>
<dbReference type="PROSITE" id="PS00107">
    <property type="entry name" value="PROTEIN_KINASE_ATP"/>
    <property type="match status" value="1"/>
</dbReference>
<keyword evidence="10" id="KW-1133">Transmembrane helix</keyword>
<sequence>MCAYFSRCVPSPHFQDCDVFASEHVDPPLFSQCKVLLCNRYRILKLLGQGGFGRTFLVRDEQSDIASFCVIKQLFLQTHDSDRPRASERFQQEVQRLAELGDHPQIPQLLATFEEDGYAFIVQEWVNGWTLQQELTGAVSFDEVEIWTVLRSLLPVLQYLHEHQVIHRDLKPANLMRRSPLAVPAPLRKEGKDLVLVDFGAAKHLSILSAVNTGTLVGSAEYAAPEQLRGQAVFASDLYSLGVTCVHLLTQMPPFDLYDSSENAWKWQTYLPMPISSKLERILCKLLQPSLRQRYQTAADVLEDINLPDMNVVATRSHQPAHLFLTKPSSGDQRLFTQASPTASTAAMQAALLTRSSASVTVFEPQTQTWHHLTPTIEAPGTPHPGRRQGGKTSLAAVRAFAKRMPSVKGDSPIDLIFSGLLIVILTSVGSMTLICCFFEMERQAPVSRVERPLVPKVW</sequence>
<dbReference type="OrthoDB" id="507628at2"/>
<reference evidence="12 13" key="2">
    <citation type="submission" date="2018-03" db="EMBL/GenBank/DDBJ databases">
        <title>The ancient ancestry and fast evolution of plastids.</title>
        <authorList>
            <person name="Moore K.R."/>
            <person name="Magnabosco C."/>
            <person name="Momper L."/>
            <person name="Gold D.A."/>
            <person name="Bosak T."/>
            <person name="Fournier G.P."/>
        </authorList>
    </citation>
    <scope>NUCLEOTIDE SEQUENCE [LARGE SCALE GENOMIC DNA]</scope>
    <source>
        <strain evidence="12 13">ULC18</strain>
    </source>
</reference>
<keyword evidence="3" id="KW-0808">Transferase</keyword>
<keyword evidence="13" id="KW-1185">Reference proteome</keyword>
<feature type="transmembrane region" description="Helical" evidence="10">
    <location>
        <begin position="416"/>
        <end position="439"/>
    </location>
</feature>
<dbReference type="EC" id="2.7.11.1" evidence="1"/>
<keyword evidence="6 9" id="KW-0067">ATP-binding</keyword>
<dbReference type="Gene3D" id="1.10.510.10">
    <property type="entry name" value="Transferase(Phosphotransferase) domain 1"/>
    <property type="match status" value="1"/>
</dbReference>
<dbReference type="SUPFAM" id="SSF56112">
    <property type="entry name" value="Protein kinase-like (PK-like)"/>
    <property type="match status" value="1"/>
</dbReference>
<dbReference type="InterPro" id="IPR017441">
    <property type="entry name" value="Protein_kinase_ATP_BS"/>
</dbReference>
<dbReference type="AlphaFoldDB" id="A0A2T1E405"/>
<proteinExistence type="predicted"/>
<keyword evidence="4 9" id="KW-0547">Nucleotide-binding</keyword>
<evidence type="ECO:0000256" key="2">
    <source>
        <dbReference type="ARBA" id="ARBA00022527"/>
    </source>
</evidence>
<name>A0A2T1E405_9CYAN</name>
<dbReference type="GO" id="GO:0004674">
    <property type="term" value="F:protein serine/threonine kinase activity"/>
    <property type="evidence" value="ECO:0007669"/>
    <property type="project" value="UniProtKB-KW"/>
</dbReference>
<dbReference type="GO" id="GO:0005524">
    <property type="term" value="F:ATP binding"/>
    <property type="evidence" value="ECO:0007669"/>
    <property type="project" value="UniProtKB-UniRule"/>
</dbReference>
<keyword evidence="5 12" id="KW-0418">Kinase</keyword>
<gene>
    <name evidence="12" type="ORF">C7B82_16460</name>
</gene>
<dbReference type="SMART" id="SM00220">
    <property type="entry name" value="S_TKc"/>
    <property type="match status" value="1"/>
</dbReference>
<evidence type="ECO:0000256" key="8">
    <source>
        <dbReference type="ARBA" id="ARBA00048679"/>
    </source>
</evidence>
<keyword evidence="2 12" id="KW-0723">Serine/threonine-protein kinase</keyword>
<evidence type="ECO:0000256" key="5">
    <source>
        <dbReference type="ARBA" id="ARBA00022777"/>
    </source>
</evidence>
<evidence type="ECO:0000313" key="12">
    <source>
        <dbReference type="EMBL" id="PSB27456.1"/>
    </source>
</evidence>
<dbReference type="InterPro" id="IPR011009">
    <property type="entry name" value="Kinase-like_dom_sf"/>
</dbReference>
<evidence type="ECO:0000256" key="4">
    <source>
        <dbReference type="ARBA" id="ARBA00022741"/>
    </source>
</evidence>
<comment type="catalytic activity">
    <reaction evidence="8">
        <text>L-seryl-[protein] + ATP = O-phospho-L-seryl-[protein] + ADP + H(+)</text>
        <dbReference type="Rhea" id="RHEA:17989"/>
        <dbReference type="Rhea" id="RHEA-COMP:9863"/>
        <dbReference type="Rhea" id="RHEA-COMP:11604"/>
        <dbReference type="ChEBI" id="CHEBI:15378"/>
        <dbReference type="ChEBI" id="CHEBI:29999"/>
        <dbReference type="ChEBI" id="CHEBI:30616"/>
        <dbReference type="ChEBI" id="CHEBI:83421"/>
        <dbReference type="ChEBI" id="CHEBI:456216"/>
        <dbReference type="EC" id="2.7.11.1"/>
    </reaction>
</comment>
<dbReference type="PANTHER" id="PTHR24363:SF0">
    <property type="entry name" value="SERINE_THREONINE KINASE LIKE DOMAIN CONTAINING 1"/>
    <property type="match status" value="1"/>
</dbReference>
<dbReference type="Proteomes" id="UP000239576">
    <property type="component" value="Unassembled WGS sequence"/>
</dbReference>
<evidence type="ECO:0000256" key="1">
    <source>
        <dbReference type="ARBA" id="ARBA00012513"/>
    </source>
</evidence>
<evidence type="ECO:0000256" key="3">
    <source>
        <dbReference type="ARBA" id="ARBA00022679"/>
    </source>
</evidence>
<dbReference type="PROSITE" id="PS50011">
    <property type="entry name" value="PROTEIN_KINASE_DOM"/>
    <property type="match status" value="1"/>
</dbReference>